<feature type="transmembrane region" description="Helical" evidence="2">
    <location>
        <begin position="484"/>
        <end position="501"/>
    </location>
</feature>
<keyword evidence="2" id="KW-0812">Transmembrane</keyword>
<dbReference type="OrthoDB" id="9774608at2"/>
<feature type="compositionally biased region" description="Basic and acidic residues" evidence="1">
    <location>
        <begin position="194"/>
        <end position="206"/>
    </location>
</feature>
<dbReference type="Pfam" id="PF05598">
    <property type="entry name" value="DUF772"/>
    <property type="match status" value="1"/>
</dbReference>
<dbReference type="Proteomes" id="UP000198604">
    <property type="component" value="Unassembled WGS sequence"/>
</dbReference>
<reference evidence="6" key="1">
    <citation type="submission" date="2015-03" db="EMBL/GenBank/DDBJ databases">
        <authorList>
            <person name="Urmite Genomes"/>
        </authorList>
    </citation>
    <scope>NUCLEOTIDE SEQUENCE [LARGE SCALE GENOMIC DNA]</scope>
    <source>
        <strain evidence="6">FF10</strain>
    </source>
</reference>
<evidence type="ECO:0000259" key="3">
    <source>
        <dbReference type="Pfam" id="PF05598"/>
    </source>
</evidence>
<keyword evidence="2" id="KW-0472">Membrane</keyword>
<evidence type="ECO:0000313" key="5">
    <source>
        <dbReference type="EMBL" id="CQR24081.1"/>
    </source>
</evidence>
<dbReference type="InterPro" id="IPR047629">
    <property type="entry name" value="IS1182_transpos"/>
</dbReference>
<feature type="transmembrane region" description="Helical" evidence="2">
    <location>
        <begin position="446"/>
        <end position="463"/>
    </location>
</feature>
<sequence>MLHKEKPDYNRNQYGFYTLDDLVPIDHFLRQVDEVIDFNFIYELVEDTYSTDNGRPSLDPVMLVKIPLIQCLYGIRSMRQTIKEIEVNMAYRWFLGLTLDDRVPHFTTYGKNYSRRFQEKELISEIFSRILNQTLRAGLIDPSEIFVDGTHIKAAANNHKYTKQLVEQQAKFMSDQLELEIDLDRKKQAKKSLKPAESEAKEKKVSTTDPESGWFHKGEHKEVFAYSAQVACDKHGWALAYTVEAGNIHDSQAFPTLFSKIEPFQPHYLIADAGYKTPSIAKFLLDQNITPVFPYTRPRGKKGKLRPKDFIYDEYFDCYLCPENQELTYRTTTREGYREYKSDPKICAQCPLLSVCTESRNHQKVVTRHIWKEALEICEDIRHQKGMKELYQKRKETIERLFGTAKEYHNLRYTRERGKSKMEDKVGLTLACLNIKKLVKMMAGKPFYFVQICQFSLHFASLFRKYKKRQTSKMKFVYNLKRSSGFFFVSILYLLISWQKHF</sequence>
<evidence type="ECO:0000313" key="6">
    <source>
        <dbReference type="Proteomes" id="UP000198604"/>
    </source>
</evidence>
<evidence type="ECO:0000256" key="1">
    <source>
        <dbReference type="SAM" id="MobiDB-lite"/>
    </source>
</evidence>
<dbReference type="NCBIfam" id="NF033551">
    <property type="entry name" value="transpos_IS1182"/>
    <property type="match status" value="1"/>
</dbReference>
<dbReference type="InterPro" id="IPR008490">
    <property type="entry name" value="Transposase_InsH_N"/>
</dbReference>
<dbReference type="EMBL" id="CTEN01000001">
    <property type="protein sequence ID" value="CQR24081.1"/>
    <property type="molecule type" value="Genomic_DNA"/>
</dbReference>
<organism evidence="5 6">
    <name type="scientific">Streptococcus varani</name>
    <dbReference type="NCBI Taxonomy" id="1608583"/>
    <lineage>
        <taxon>Bacteria</taxon>
        <taxon>Bacillati</taxon>
        <taxon>Bacillota</taxon>
        <taxon>Bacilli</taxon>
        <taxon>Lactobacillales</taxon>
        <taxon>Streptococcaceae</taxon>
        <taxon>Streptococcus</taxon>
    </lineage>
</organism>
<dbReference type="PANTHER" id="PTHR33408">
    <property type="entry name" value="TRANSPOSASE"/>
    <property type="match status" value="1"/>
</dbReference>
<protein>
    <submittedName>
        <fullName evidence="5">Transposase</fullName>
    </submittedName>
</protein>
<feature type="domain" description="Transposase DDE" evidence="4">
    <location>
        <begin position="320"/>
        <end position="439"/>
    </location>
</feature>
<feature type="region of interest" description="Disordered" evidence="1">
    <location>
        <begin position="190"/>
        <end position="212"/>
    </location>
</feature>
<proteinExistence type="predicted"/>
<accession>A0A0E4H2W5</accession>
<feature type="domain" description="Transposase InsH N-terminal" evidence="3">
    <location>
        <begin position="18"/>
        <end position="115"/>
    </location>
</feature>
<keyword evidence="2" id="KW-1133">Transmembrane helix</keyword>
<gene>
    <name evidence="5" type="ORF">BN1356_00446</name>
</gene>
<dbReference type="InterPro" id="IPR025668">
    <property type="entry name" value="Tnp_DDE_dom"/>
</dbReference>
<evidence type="ECO:0000259" key="4">
    <source>
        <dbReference type="Pfam" id="PF13751"/>
    </source>
</evidence>
<dbReference type="Pfam" id="PF13751">
    <property type="entry name" value="DDE_Tnp_1_6"/>
    <property type="match status" value="1"/>
</dbReference>
<name>A0A0E4H2W5_9STRE</name>
<dbReference type="AlphaFoldDB" id="A0A0E4H2W5"/>
<keyword evidence="6" id="KW-1185">Reference proteome</keyword>
<evidence type="ECO:0000256" key="2">
    <source>
        <dbReference type="SAM" id="Phobius"/>
    </source>
</evidence>
<dbReference type="PANTHER" id="PTHR33408:SF2">
    <property type="entry name" value="TRANSPOSASE DDE DOMAIN-CONTAINING PROTEIN"/>
    <property type="match status" value="1"/>
</dbReference>